<reference evidence="1 2" key="1">
    <citation type="journal article" date="2018" name="Front. Plant Sci.">
        <title>Red Clover (Trifolium pratense) and Zigzag Clover (T. medium) - A Picture of Genomic Similarities and Differences.</title>
        <authorList>
            <person name="Dluhosova J."/>
            <person name="Istvanek J."/>
            <person name="Nedelnik J."/>
            <person name="Repkova J."/>
        </authorList>
    </citation>
    <scope>NUCLEOTIDE SEQUENCE [LARGE SCALE GENOMIC DNA]</scope>
    <source>
        <strain evidence="2">cv. 10/8</strain>
        <tissue evidence="1">Leaf</tissue>
    </source>
</reference>
<dbReference type="AlphaFoldDB" id="A0A392PAJ9"/>
<evidence type="ECO:0000313" key="2">
    <source>
        <dbReference type="Proteomes" id="UP000265520"/>
    </source>
</evidence>
<name>A0A392PAJ9_9FABA</name>
<organism evidence="1 2">
    <name type="scientific">Trifolium medium</name>
    <dbReference type="NCBI Taxonomy" id="97028"/>
    <lineage>
        <taxon>Eukaryota</taxon>
        <taxon>Viridiplantae</taxon>
        <taxon>Streptophyta</taxon>
        <taxon>Embryophyta</taxon>
        <taxon>Tracheophyta</taxon>
        <taxon>Spermatophyta</taxon>
        <taxon>Magnoliopsida</taxon>
        <taxon>eudicotyledons</taxon>
        <taxon>Gunneridae</taxon>
        <taxon>Pentapetalae</taxon>
        <taxon>rosids</taxon>
        <taxon>fabids</taxon>
        <taxon>Fabales</taxon>
        <taxon>Fabaceae</taxon>
        <taxon>Papilionoideae</taxon>
        <taxon>50 kb inversion clade</taxon>
        <taxon>NPAAA clade</taxon>
        <taxon>Hologalegina</taxon>
        <taxon>IRL clade</taxon>
        <taxon>Trifolieae</taxon>
        <taxon>Trifolium</taxon>
    </lineage>
</organism>
<keyword evidence="1" id="KW-0675">Receptor</keyword>
<accession>A0A392PAJ9</accession>
<proteinExistence type="predicted"/>
<keyword evidence="2" id="KW-1185">Reference proteome</keyword>
<protein>
    <submittedName>
        <fullName evidence="1">Cysteine-rich receptor-like protein kinase</fullName>
    </submittedName>
</protein>
<dbReference type="GO" id="GO:0016301">
    <property type="term" value="F:kinase activity"/>
    <property type="evidence" value="ECO:0007669"/>
    <property type="project" value="UniProtKB-KW"/>
</dbReference>
<comment type="caution">
    <text evidence="1">The sequence shown here is derived from an EMBL/GenBank/DDBJ whole genome shotgun (WGS) entry which is preliminary data.</text>
</comment>
<evidence type="ECO:0000313" key="1">
    <source>
        <dbReference type="EMBL" id="MCI09108.1"/>
    </source>
</evidence>
<dbReference type="Proteomes" id="UP000265520">
    <property type="component" value="Unassembled WGS sequence"/>
</dbReference>
<keyword evidence="1" id="KW-0808">Transferase</keyword>
<keyword evidence="1" id="KW-0418">Kinase</keyword>
<sequence>MRTPSISTLLLQVAGGVMLFLQFRWTRPGVDNLHFRRLSAVDGGSLTKPFSVEEVKAAADILCFISEFHRNGELSKVLNATFIALIPKILDGILIANEAVDEARESKKELLLFKVDFEKAYDSVD</sequence>
<dbReference type="EMBL" id="LXQA010071415">
    <property type="protein sequence ID" value="MCI09108.1"/>
    <property type="molecule type" value="Genomic_DNA"/>
</dbReference>